<dbReference type="EMBL" id="CP040749">
    <property type="protein sequence ID" value="QCX37743.1"/>
    <property type="molecule type" value="Genomic_DNA"/>
</dbReference>
<dbReference type="Gene3D" id="3.40.50.720">
    <property type="entry name" value="NAD(P)-binding Rossmann-like Domain"/>
    <property type="match status" value="1"/>
</dbReference>
<organism evidence="5 6">
    <name type="scientific">Aureibaculum algae</name>
    <dbReference type="NCBI Taxonomy" id="2584122"/>
    <lineage>
        <taxon>Bacteria</taxon>
        <taxon>Pseudomonadati</taxon>
        <taxon>Bacteroidota</taxon>
        <taxon>Flavobacteriia</taxon>
        <taxon>Flavobacteriales</taxon>
        <taxon>Flavobacteriaceae</taxon>
        <taxon>Aureibaculum</taxon>
    </lineage>
</organism>
<dbReference type="KEGG" id="fbe:FF125_04575"/>
<dbReference type="InterPro" id="IPR050984">
    <property type="entry name" value="Gfo/Idh/MocA_domain"/>
</dbReference>
<protein>
    <submittedName>
        <fullName evidence="5">Gfo/Idh/MocA family oxidoreductase</fullName>
    </submittedName>
</protein>
<dbReference type="Gene3D" id="3.30.360.10">
    <property type="entry name" value="Dihydrodipicolinate Reductase, domain 2"/>
    <property type="match status" value="1"/>
</dbReference>
<proteinExistence type="inferred from homology"/>
<evidence type="ECO:0000259" key="4">
    <source>
        <dbReference type="Pfam" id="PF22725"/>
    </source>
</evidence>
<evidence type="ECO:0000256" key="2">
    <source>
        <dbReference type="ARBA" id="ARBA00023002"/>
    </source>
</evidence>
<dbReference type="Pfam" id="PF22725">
    <property type="entry name" value="GFO_IDH_MocA_C3"/>
    <property type="match status" value="1"/>
</dbReference>
<reference evidence="5 6" key="1">
    <citation type="submission" date="2019-05" db="EMBL/GenBank/DDBJ databases">
        <title>Algicella ahnfeltiae gen. nov., sp. nov., a novel marine bacterium of the family Flavobacteriaceae isolated from a red alga.</title>
        <authorList>
            <person name="Nedashkovskaya O.I."/>
            <person name="Kukhlevskiy A.D."/>
            <person name="Kim S.-G."/>
            <person name="Zhukova N.V."/>
            <person name="Mikhailov V.V."/>
        </authorList>
    </citation>
    <scope>NUCLEOTIDE SEQUENCE [LARGE SCALE GENOMIC DNA]</scope>
    <source>
        <strain evidence="5 6">10Alg115</strain>
    </source>
</reference>
<dbReference type="Pfam" id="PF01408">
    <property type="entry name" value="GFO_IDH_MocA"/>
    <property type="match status" value="1"/>
</dbReference>
<dbReference type="OrthoDB" id="9815825at2"/>
<sequence length="327" mass="36766">MDKVKIKWGIIGCGNIANKFASDLALIEDAELQAVASRSLEKSQNFGKKHHSKKCYDSYDELFLDADVDIVYIATPHMSHCELSLKAMQHNKHVLSEKPLAINKVEAAKMIAMSKEKGLFFMEGLWTRFNPTFVAIKKIIDSGEIGDIKFINADFSFKSNHSLDSRVFDLKLGGGALLDIGIYPAFLTYALLGKPKEILAKSLFNEVTKCDVQSSMIFHYENAQAILYSGFMSNAKMIARISGSEGEIYIHDQWHVAQGFTLVKNGKEEVFELPTKGIGFSHEIMECHKCLNNNQIESKNWSHKNSMELISILDEVRCDVGLIYPQD</sequence>
<feature type="domain" description="Gfo/Idh/MocA-like oxidoreductase N-terminal" evidence="3">
    <location>
        <begin position="6"/>
        <end position="124"/>
    </location>
</feature>
<dbReference type="SUPFAM" id="SSF51735">
    <property type="entry name" value="NAD(P)-binding Rossmann-fold domains"/>
    <property type="match status" value="1"/>
</dbReference>
<keyword evidence="6" id="KW-1185">Reference proteome</keyword>
<dbReference type="GO" id="GO:0016491">
    <property type="term" value="F:oxidoreductase activity"/>
    <property type="evidence" value="ECO:0007669"/>
    <property type="project" value="UniProtKB-KW"/>
</dbReference>
<comment type="similarity">
    <text evidence="1">Belongs to the Gfo/Idh/MocA family.</text>
</comment>
<dbReference type="PANTHER" id="PTHR22604:SF105">
    <property type="entry name" value="TRANS-1,2-DIHYDROBENZENE-1,2-DIOL DEHYDROGENASE"/>
    <property type="match status" value="1"/>
</dbReference>
<dbReference type="SUPFAM" id="SSF55347">
    <property type="entry name" value="Glyceraldehyde-3-phosphate dehydrogenase-like, C-terminal domain"/>
    <property type="match status" value="1"/>
</dbReference>
<evidence type="ECO:0000313" key="6">
    <source>
        <dbReference type="Proteomes" id="UP000306229"/>
    </source>
</evidence>
<evidence type="ECO:0000256" key="1">
    <source>
        <dbReference type="ARBA" id="ARBA00010928"/>
    </source>
</evidence>
<dbReference type="RefSeq" id="WP_138948670.1">
    <property type="nucleotide sequence ID" value="NZ_CP040749.1"/>
</dbReference>
<evidence type="ECO:0000259" key="3">
    <source>
        <dbReference type="Pfam" id="PF01408"/>
    </source>
</evidence>
<evidence type="ECO:0000313" key="5">
    <source>
        <dbReference type="EMBL" id="QCX37743.1"/>
    </source>
</evidence>
<name>A0A5B7TRD5_9FLAO</name>
<dbReference type="InterPro" id="IPR036291">
    <property type="entry name" value="NAD(P)-bd_dom_sf"/>
</dbReference>
<dbReference type="InterPro" id="IPR000683">
    <property type="entry name" value="Gfo/Idh/MocA-like_OxRdtase_N"/>
</dbReference>
<dbReference type="AlphaFoldDB" id="A0A5B7TRD5"/>
<feature type="domain" description="GFO/IDH/MocA-like oxidoreductase" evidence="4">
    <location>
        <begin position="133"/>
        <end position="248"/>
    </location>
</feature>
<accession>A0A5B7TRD5</accession>
<dbReference type="Proteomes" id="UP000306229">
    <property type="component" value="Chromosome"/>
</dbReference>
<dbReference type="GO" id="GO:0000166">
    <property type="term" value="F:nucleotide binding"/>
    <property type="evidence" value="ECO:0007669"/>
    <property type="project" value="InterPro"/>
</dbReference>
<gene>
    <name evidence="5" type="ORF">FF125_04575</name>
</gene>
<dbReference type="InterPro" id="IPR055170">
    <property type="entry name" value="GFO_IDH_MocA-like_dom"/>
</dbReference>
<keyword evidence="2" id="KW-0560">Oxidoreductase</keyword>
<dbReference type="PANTHER" id="PTHR22604">
    <property type="entry name" value="OXIDOREDUCTASES"/>
    <property type="match status" value="1"/>
</dbReference>